<reference evidence="10" key="1">
    <citation type="submission" date="2013-11" db="EMBL/GenBank/DDBJ databases">
        <title>Genome sequence of the fusiform rust pathogen reveals effectors for host alternation and coevolution with pine.</title>
        <authorList>
            <consortium name="DOE Joint Genome Institute"/>
            <person name="Smith K."/>
            <person name="Pendleton A."/>
            <person name="Kubisiak T."/>
            <person name="Anderson C."/>
            <person name="Salamov A."/>
            <person name="Aerts A."/>
            <person name="Riley R."/>
            <person name="Clum A."/>
            <person name="Lindquist E."/>
            <person name="Ence D."/>
            <person name="Campbell M."/>
            <person name="Kronenberg Z."/>
            <person name="Feau N."/>
            <person name="Dhillon B."/>
            <person name="Hamelin R."/>
            <person name="Burleigh J."/>
            <person name="Smith J."/>
            <person name="Yandell M."/>
            <person name="Nelson C."/>
            <person name="Grigoriev I."/>
            <person name="Davis J."/>
        </authorList>
    </citation>
    <scope>NUCLEOTIDE SEQUENCE</scope>
    <source>
        <strain evidence="10">G11</strain>
    </source>
</reference>
<keyword evidence="11" id="KW-1185">Reference proteome</keyword>
<dbReference type="EMBL" id="MU167310">
    <property type="protein sequence ID" value="KAG0143786.1"/>
    <property type="molecule type" value="Genomic_DNA"/>
</dbReference>
<comment type="caution">
    <text evidence="10">The sequence shown here is derived from an EMBL/GenBank/DDBJ whole genome shotgun (WGS) entry which is preliminary data.</text>
</comment>
<evidence type="ECO:0000256" key="4">
    <source>
        <dbReference type="ARBA" id="ARBA00022448"/>
    </source>
</evidence>
<dbReference type="GO" id="GO:0007030">
    <property type="term" value="P:Golgi organization"/>
    <property type="evidence" value="ECO:0007669"/>
    <property type="project" value="TreeGrafter"/>
</dbReference>
<dbReference type="PANTHER" id="PTHR21443:SF0">
    <property type="entry name" value="CONSERVED OLIGOMERIC GOLGI COMPLEX SUBUNIT 7"/>
    <property type="match status" value="1"/>
</dbReference>
<dbReference type="InterPro" id="IPR019335">
    <property type="entry name" value="COG7"/>
</dbReference>
<dbReference type="Proteomes" id="UP000886653">
    <property type="component" value="Unassembled WGS sequence"/>
</dbReference>
<feature type="region of interest" description="Disordered" evidence="9">
    <location>
        <begin position="1"/>
        <end position="29"/>
    </location>
</feature>
<dbReference type="GO" id="GO:0017119">
    <property type="term" value="C:Golgi transport complex"/>
    <property type="evidence" value="ECO:0007669"/>
    <property type="project" value="InterPro"/>
</dbReference>
<dbReference type="GO" id="GO:0000139">
    <property type="term" value="C:Golgi membrane"/>
    <property type="evidence" value="ECO:0007669"/>
    <property type="project" value="UniProtKB-SubCell"/>
</dbReference>
<dbReference type="PANTHER" id="PTHR21443">
    <property type="entry name" value="CONSERVED OLIGOMERIC GOLGI COMPLEX COMPONENT 7"/>
    <property type="match status" value="1"/>
</dbReference>
<keyword evidence="6" id="KW-0333">Golgi apparatus</keyword>
<accession>A0A9P6NBV6</accession>
<evidence type="ECO:0000256" key="1">
    <source>
        <dbReference type="ARBA" id="ARBA00004395"/>
    </source>
</evidence>
<keyword evidence="4" id="KW-0813">Transport</keyword>
<dbReference type="GO" id="GO:0006890">
    <property type="term" value="P:retrograde vesicle-mediated transport, Golgi to endoplasmic reticulum"/>
    <property type="evidence" value="ECO:0007669"/>
    <property type="project" value="TreeGrafter"/>
</dbReference>
<evidence type="ECO:0000256" key="7">
    <source>
        <dbReference type="ARBA" id="ARBA00023136"/>
    </source>
</evidence>
<dbReference type="OrthoDB" id="249612at2759"/>
<keyword evidence="5" id="KW-0653">Protein transport</keyword>
<dbReference type="Pfam" id="PF10191">
    <property type="entry name" value="COG7"/>
    <property type="match status" value="2"/>
</dbReference>
<name>A0A9P6NBV6_9BASI</name>
<evidence type="ECO:0000313" key="10">
    <source>
        <dbReference type="EMBL" id="KAG0143786.1"/>
    </source>
</evidence>
<keyword evidence="7" id="KW-0472">Membrane</keyword>
<organism evidence="10 11">
    <name type="scientific">Cronartium quercuum f. sp. fusiforme G11</name>
    <dbReference type="NCBI Taxonomy" id="708437"/>
    <lineage>
        <taxon>Eukaryota</taxon>
        <taxon>Fungi</taxon>
        <taxon>Dikarya</taxon>
        <taxon>Basidiomycota</taxon>
        <taxon>Pucciniomycotina</taxon>
        <taxon>Pucciniomycetes</taxon>
        <taxon>Pucciniales</taxon>
        <taxon>Coleosporiaceae</taxon>
        <taxon>Cronartium</taxon>
    </lineage>
</organism>
<feature type="compositionally biased region" description="Polar residues" evidence="9">
    <location>
        <begin position="1"/>
        <end position="10"/>
    </location>
</feature>
<comment type="subcellular location">
    <subcellularLocation>
        <location evidence="1">Golgi apparatus membrane</location>
        <topology evidence="1">Peripheral membrane protein</topology>
    </subcellularLocation>
</comment>
<evidence type="ECO:0000313" key="11">
    <source>
        <dbReference type="Proteomes" id="UP000886653"/>
    </source>
</evidence>
<proteinExistence type="inferred from homology"/>
<dbReference type="GO" id="GO:0006886">
    <property type="term" value="P:intracellular protein transport"/>
    <property type="evidence" value="ECO:0007669"/>
    <property type="project" value="InterPro"/>
</dbReference>
<protein>
    <recommendedName>
        <fullName evidence="3">Conserved oligomeric Golgi complex subunit 7</fullName>
    </recommendedName>
    <alternativeName>
        <fullName evidence="8">Component of oligomeric Golgi complex 7</fullName>
    </alternativeName>
</protein>
<evidence type="ECO:0000256" key="5">
    <source>
        <dbReference type="ARBA" id="ARBA00022927"/>
    </source>
</evidence>
<dbReference type="AlphaFoldDB" id="A0A9P6NBV6"/>
<evidence type="ECO:0000256" key="3">
    <source>
        <dbReference type="ARBA" id="ARBA00020984"/>
    </source>
</evidence>
<gene>
    <name evidence="10" type="ORF">CROQUDRAFT_660760</name>
</gene>
<evidence type="ECO:0000256" key="2">
    <source>
        <dbReference type="ARBA" id="ARBA00005831"/>
    </source>
</evidence>
<evidence type="ECO:0000256" key="9">
    <source>
        <dbReference type="SAM" id="MobiDB-lite"/>
    </source>
</evidence>
<sequence>MSESGLSTLKQLEHFKSSEPQTDTTDSIDLSTLDDYENETNWLDDLLNRDLCQDDESGLNSDSQQSLIKLDKKLSKLLTILENAITDTSIIVDKSITEIETGVPRLNLDLQLMRENALLLRYSLETIQTQAQLAQNPTTEKSTTVLPSKFSVENPLSEDATDHILSRLQTLDLIKARMESSRVVLREAEAWSTLESEVTGYLTDPIPSHLKAAERLAEAAKSMVVFQHTPEYEGRRSLMRSLQNELEASLSTNLVKALSDKDVQRCKEFYEIFKMIEREGEFKNYYFGSRRSQISNLWQEAKLIALNSNIANSSTLSPLKSLPPSFSGFLKDEFYPALLKLLRVELDFLPHIFSNPVETLSAFLKTTIEHLQPSFACQLSDMLDSAHVLAGLPCLINCWSITEDFGWKVENLVTELEASLRIEQSTSSPIVVDTTPEPTNGQTRTRRGSLKRPVSYRRSNSRAGFDFLTSDGPPNIPVSQLFETIKEWEISLYEPFIDFQTSYSERELDYLSTSLINLNNQSFKSSGLTKSDDNALTAHANRIVPEVLASLFALGDEAINRCEALTHGYSIVGCLKSIDKTIAEYLNSVTSALVKERENREHRKQIGKVHQINSHESTHLHGSSYPSALEGEMSELEGLDYSAEDWEVFQHGLKLLSTCKSLFTKLKNFEKKSFDRVTEVLNRVIQNEHESLGLIDSSNFTKIKLSKGAKSLLKESTLNSKELWDLIEIVVPGARVDSSSDEHRKSSLSQVEISPSFPKHVTRSIPPTPNTYSFSSNAVKHKLYPLIDSAFTKLIKESQRVVQSIILSPLLQHVQDYAKLPIWAQSEYELQKAQAANSVSTIELKILDQFSKSPTELISKLGEGLFNLPRLFEIHTTVEEHALGFSISTLSYIEVQVIEEMSAEMTISTWLSSLTLNVLHTLLEDILPKLLNNVRLTSKAQSQLLIDLDYLNNVVKALDVDNSLLESFRDRMMILSNVS</sequence>
<evidence type="ECO:0000256" key="8">
    <source>
        <dbReference type="ARBA" id="ARBA00031345"/>
    </source>
</evidence>
<evidence type="ECO:0000256" key="6">
    <source>
        <dbReference type="ARBA" id="ARBA00023034"/>
    </source>
</evidence>
<comment type="similarity">
    <text evidence="2">Belongs to the COG7 family.</text>
</comment>